<dbReference type="GO" id="GO:0003910">
    <property type="term" value="F:DNA ligase (ATP) activity"/>
    <property type="evidence" value="ECO:0007669"/>
    <property type="project" value="InterPro"/>
</dbReference>
<dbReference type="GO" id="GO:0006281">
    <property type="term" value="P:DNA repair"/>
    <property type="evidence" value="ECO:0007669"/>
    <property type="project" value="UniProtKB-KW"/>
</dbReference>
<gene>
    <name evidence="9" type="ORF">LCPAC404_02680</name>
</gene>
<dbReference type="Gene3D" id="3.30.470.30">
    <property type="entry name" value="DNA ligase/mRNA capping enzyme"/>
    <property type="match status" value="1"/>
</dbReference>
<keyword evidence="4 9" id="KW-0436">Ligase</keyword>
<comment type="cofactor">
    <cofactor evidence="1">
        <name>a divalent metal cation</name>
        <dbReference type="ChEBI" id="CHEBI:60240"/>
    </cofactor>
</comment>
<evidence type="ECO:0000256" key="5">
    <source>
        <dbReference type="ARBA" id="ARBA00022705"/>
    </source>
</evidence>
<evidence type="ECO:0000256" key="3">
    <source>
        <dbReference type="ARBA" id="ARBA00013308"/>
    </source>
</evidence>
<dbReference type="InterPro" id="IPR012310">
    <property type="entry name" value="DNA_ligase_ATP-dep_cent"/>
</dbReference>
<dbReference type="PANTHER" id="PTHR47810:SF1">
    <property type="entry name" value="DNA LIGASE B"/>
    <property type="match status" value="1"/>
</dbReference>
<dbReference type="PANTHER" id="PTHR47810">
    <property type="entry name" value="DNA LIGASE"/>
    <property type="match status" value="1"/>
</dbReference>
<evidence type="ECO:0000256" key="2">
    <source>
        <dbReference type="ARBA" id="ARBA00007572"/>
    </source>
</evidence>
<dbReference type="PROSITE" id="PS00697">
    <property type="entry name" value="DNA_LIGASE_A1"/>
    <property type="match status" value="1"/>
</dbReference>
<dbReference type="InterPro" id="IPR016059">
    <property type="entry name" value="DNA_ligase_ATP-dep_CS"/>
</dbReference>
<dbReference type="InterPro" id="IPR012340">
    <property type="entry name" value="NA-bd_OB-fold"/>
</dbReference>
<evidence type="ECO:0000256" key="1">
    <source>
        <dbReference type="ARBA" id="ARBA00001968"/>
    </source>
</evidence>
<evidence type="ECO:0000256" key="6">
    <source>
        <dbReference type="ARBA" id="ARBA00022763"/>
    </source>
</evidence>
<accession>A0A481ZCC1</accession>
<evidence type="ECO:0000259" key="8">
    <source>
        <dbReference type="Pfam" id="PF01068"/>
    </source>
</evidence>
<keyword evidence="5" id="KW-0235">DNA replication</keyword>
<sequence length="378" mass="44277">MDFEVPDTPDWSSPVLFHINSRSKYQVWFIAYNDKEKKLVITHGQEFGKMQTDFVKIITNTSGRTHREQAIVQAQDRYKKKIRKGYSSNKENNDKKSIKPLAMLAKEFGKVKIKRWPVAVQPKLDGVRMMVTYEEKECIPYSRGGKVWNHLKNISKHTSKLLSLLPKGCFLDGELYIMGMAQNRISGIVRTVKTRHKDYDKLQYYIFDIGGTNLTYEEREMLLVKAYKEHGKFDSCIRFVPSYRAENVKEVHELHDKFVDASFEGAIIRDLHAKYVGRRNNCLLKLKNFKDEEAEIIDIYTAKTGREEGLVLYRVKNKDDIEYNSRPRGTFEYRKNLFEIKDQLIGKMVLIRYIMVSEYGVPLHAVALRFTDRNFEGL</sequence>
<name>A0A481ZCC1_9VIRU</name>
<dbReference type="EMBL" id="MK500598">
    <property type="protein sequence ID" value="QBK93564.1"/>
    <property type="molecule type" value="Genomic_DNA"/>
</dbReference>
<proteinExistence type="inferred from homology"/>
<dbReference type="GO" id="GO:0006310">
    <property type="term" value="P:DNA recombination"/>
    <property type="evidence" value="ECO:0007669"/>
    <property type="project" value="InterPro"/>
</dbReference>
<dbReference type="Pfam" id="PF01068">
    <property type="entry name" value="DNA_ligase_A_M"/>
    <property type="match status" value="1"/>
</dbReference>
<dbReference type="GO" id="GO:0005524">
    <property type="term" value="F:ATP binding"/>
    <property type="evidence" value="ECO:0007669"/>
    <property type="project" value="InterPro"/>
</dbReference>
<evidence type="ECO:0000256" key="7">
    <source>
        <dbReference type="ARBA" id="ARBA00023204"/>
    </source>
</evidence>
<keyword evidence="7" id="KW-0234">DNA repair</keyword>
<protein>
    <recommendedName>
        <fullName evidence="3">DNA ligase</fullName>
    </recommendedName>
</protein>
<evidence type="ECO:0000313" key="9">
    <source>
        <dbReference type="EMBL" id="QBK93564.1"/>
    </source>
</evidence>
<comment type="similarity">
    <text evidence="2">Belongs to the ATP-dependent DNA ligase family.</text>
</comment>
<dbReference type="SUPFAM" id="SSF56091">
    <property type="entry name" value="DNA ligase/mRNA capping enzyme, catalytic domain"/>
    <property type="match status" value="1"/>
</dbReference>
<reference evidence="9" key="1">
    <citation type="journal article" date="2019" name="MBio">
        <title>Virus Genomes from Deep Sea Sediments Expand the Ocean Megavirome and Support Independent Origins of Viral Gigantism.</title>
        <authorList>
            <person name="Backstrom D."/>
            <person name="Yutin N."/>
            <person name="Jorgensen S.L."/>
            <person name="Dharamshi J."/>
            <person name="Homa F."/>
            <person name="Zaremba-Niedwiedzka K."/>
            <person name="Spang A."/>
            <person name="Wolf Y.I."/>
            <person name="Koonin E.V."/>
            <person name="Ettema T.J."/>
        </authorList>
    </citation>
    <scope>NUCLEOTIDE SEQUENCE</scope>
</reference>
<keyword evidence="6" id="KW-0227">DNA damage</keyword>
<organism evidence="9">
    <name type="scientific">Pithovirus LCPAC404</name>
    <dbReference type="NCBI Taxonomy" id="2506597"/>
    <lineage>
        <taxon>Viruses</taxon>
        <taxon>Pithoviruses</taxon>
    </lineage>
</organism>
<dbReference type="InterPro" id="IPR050326">
    <property type="entry name" value="NAD_dep_DNA_ligaseB"/>
</dbReference>
<feature type="domain" description="ATP-dependent DNA ligase family profile" evidence="8">
    <location>
        <begin position="103"/>
        <end position="287"/>
    </location>
</feature>
<evidence type="ECO:0000256" key="4">
    <source>
        <dbReference type="ARBA" id="ARBA00022598"/>
    </source>
</evidence>
<dbReference type="SUPFAM" id="SSF50249">
    <property type="entry name" value="Nucleic acid-binding proteins"/>
    <property type="match status" value="1"/>
</dbReference>
<dbReference type="GO" id="GO:0006260">
    <property type="term" value="P:DNA replication"/>
    <property type="evidence" value="ECO:0007669"/>
    <property type="project" value="UniProtKB-KW"/>
</dbReference>